<protein>
    <submittedName>
        <fullName evidence="1">Uncharacterized protein</fullName>
    </submittedName>
</protein>
<name>A0A6C0I3X2_9ZZZZ</name>
<organism evidence="1">
    <name type="scientific">viral metagenome</name>
    <dbReference type="NCBI Taxonomy" id="1070528"/>
    <lineage>
        <taxon>unclassified sequences</taxon>
        <taxon>metagenomes</taxon>
        <taxon>organismal metagenomes</taxon>
    </lineage>
</organism>
<dbReference type="AlphaFoldDB" id="A0A6C0I3X2"/>
<sequence>MSITTLKRKTQAKYNNMSVGQPQFSLNGAYRNQGYVGQTMLSRSLPKTMIKSHGGANGAFPIQPVILSAVTSLNDHDVVKSTVLGSHGQLATKYRWITRPQPYTTVKPDSNNHVNNQHDYIMRRRKRALQVANSLYTSPKIVTRINPDISPSYGVPIPLCEYTKPESDFVAMTQGNYILRINENCTQNDVVFVPSPGNGGPILGR</sequence>
<proteinExistence type="predicted"/>
<dbReference type="EMBL" id="MN740090">
    <property type="protein sequence ID" value="QHT87489.1"/>
    <property type="molecule type" value="Genomic_DNA"/>
</dbReference>
<reference evidence="1" key="1">
    <citation type="journal article" date="2020" name="Nature">
        <title>Giant virus diversity and host interactions through global metagenomics.</title>
        <authorList>
            <person name="Schulz F."/>
            <person name="Roux S."/>
            <person name="Paez-Espino D."/>
            <person name="Jungbluth S."/>
            <person name="Walsh D.A."/>
            <person name="Denef V.J."/>
            <person name="McMahon K.D."/>
            <person name="Konstantinidis K.T."/>
            <person name="Eloe-Fadrosh E.A."/>
            <person name="Kyrpides N.C."/>
            <person name="Woyke T."/>
        </authorList>
    </citation>
    <scope>NUCLEOTIDE SEQUENCE</scope>
    <source>
        <strain evidence="1">GVMAG-M-3300023184-190</strain>
    </source>
</reference>
<evidence type="ECO:0000313" key="1">
    <source>
        <dbReference type="EMBL" id="QHT87489.1"/>
    </source>
</evidence>
<accession>A0A6C0I3X2</accession>